<dbReference type="AlphaFoldDB" id="A0A2C6DER7"/>
<name>A0A2C6DER7_9GAMM</name>
<keyword evidence="4" id="KW-1185">Reference proteome</keyword>
<evidence type="ECO:0000256" key="1">
    <source>
        <dbReference type="SAM" id="Phobius"/>
    </source>
</evidence>
<organism evidence="2 4">
    <name type="scientific">Budvicia aquatica</name>
    <dbReference type="NCBI Taxonomy" id="82979"/>
    <lineage>
        <taxon>Bacteria</taxon>
        <taxon>Pseudomonadati</taxon>
        <taxon>Pseudomonadota</taxon>
        <taxon>Gammaproteobacteria</taxon>
        <taxon>Enterobacterales</taxon>
        <taxon>Budviciaceae</taxon>
        <taxon>Budvicia</taxon>
    </lineage>
</organism>
<keyword evidence="1" id="KW-1133">Transmembrane helix</keyword>
<reference evidence="2" key="2">
    <citation type="submission" date="2017-09" db="EMBL/GenBank/DDBJ databases">
        <title>FDA dAtabase for Regulatory Grade micrObial Sequences (FDA-ARGOS): Supporting development and validation of Infectious Disease Dx tests.</title>
        <authorList>
            <person name="Minogue T."/>
            <person name="Wolcott M."/>
            <person name="Wasieloski L."/>
            <person name="Aguilar W."/>
            <person name="Moore D."/>
            <person name="Tallon L.J."/>
            <person name="Sadzewicz L."/>
            <person name="Ott S."/>
            <person name="Zhao X."/>
            <person name="Nagaraj S."/>
            <person name="Vavikolanu K."/>
            <person name="Aluvathingal J."/>
            <person name="Nadendla S."/>
            <person name="Sichtig H."/>
        </authorList>
    </citation>
    <scope>NUCLEOTIDE SEQUENCE</scope>
    <source>
        <strain evidence="2">FDAARGOS_387</strain>
    </source>
</reference>
<protein>
    <submittedName>
        <fullName evidence="3">Phage-related protein, tail component</fullName>
    </submittedName>
    <submittedName>
        <fullName evidence="2">Tail assembly protein</fullName>
    </submittedName>
</protein>
<dbReference type="RefSeq" id="WP_029093192.1">
    <property type="nucleotide sequence ID" value="NZ_CAADJA010000002.1"/>
</dbReference>
<accession>A0A2C6DER7</accession>
<dbReference type="EMBL" id="PDDX01000001">
    <property type="protein sequence ID" value="PHI29686.1"/>
    <property type="molecule type" value="Genomic_DNA"/>
</dbReference>
<gene>
    <name evidence="2" type="ORF">CRN84_10245</name>
    <name evidence="3" type="ORF">NCTC12282_02980</name>
</gene>
<evidence type="ECO:0000313" key="5">
    <source>
        <dbReference type="Proteomes" id="UP000373449"/>
    </source>
</evidence>
<feature type="transmembrane region" description="Helical" evidence="1">
    <location>
        <begin position="115"/>
        <end position="135"/>
    </location>
</feature>
<keyword evidence="1" id="KW-0472">Membrane</keyword>
<evidence type="ECO:0000313" key="4">
    <source>
        <dbReference type="Proteomes" id="UP000224974"/>
    </source>
</evidence>
<dbReference type="EMBL" id="CAADJA010000002">
    <property type="protein sequence ID" value="VFS48067.1"/>
    <property type="molecule type" value="Genomic_DNA"/>
</dbReference>
<dbReference type="Pfam" id="PF06805">
    <property type="entry name" value="Lambda_tail_I"/>
    <property type="match status" value="1"/>
</dbReference>
<dbReference type="InterPro" id="IPR010654">
    <property type="entry name" value="Phage_lambda_tail_I"/>
</dbReference>
<dbReference type="Proteomes" id="UP000373449">
    <property type="component" value="Unassembled WGS sequence"/>
</dbReference>
<sequence length="188" mass="20052">MAIVRFYGDLEKYGKRFNLDVMTAGEALKALLFQMPGLQRHMNNGLYRLRISGEDISEKDLKKSMSSVLSENSVIHIVPKVIGAKNGVFSFIAGAILVVVGIIISGASYGSLSAFSGPMIGIGVGLMAGGLVSMLTKLPQTNIDDSTTNNNTSFSNLDNAVTQGQPIPLCYGEMMIGSKTLSQGIRTE</sequence>
<dbReference type="OrthoDB" id="5617695at2"/>
<feature type="transmembrane region" description="Helical" evidence="1">
    <location>
        <begin position="88"/>
        <end position="109"/>
    </location>
</feature>
<reference evidence="3 5" key="3">
    <citation type="submission" date="2019-03" db="EMBL/GenBank/DDBJ databases">
        <authorList>
            <consortium name="Pathogen Informatics"/>
        </authorList>
    </citation>
    <scope>NUCLEOTIDE SEQUENCE [LARGE SCALE GENOMIC DNA]</scope>
    <source>
        <strain evidence="3 5">NCTC12282</strain>
    </source>
</reference>
<dbReference type="Proteomes" id="UP000224974">
    <property type="component" value="Unassembled WGS sequence"/>
</dbReference>
<dbReference type="STRING" id="1111728.GCA_000427805_00589"/>
<evidence type="ECO:0000313" key="3">
    <source>
        <dbReference type="EMBL" id="VFS48067.1"/>
    </source>
</evidence>
<keyword evidence="1" id="KW-0812">Transmembrane</keyword>
<reference evidence="4" key="1">
    <citation type="submission" date="2017-09" db="EMBL/GenBank/DDBJ databases">
        <title>FDA dAtabase for Regulatory Grade micrObial Sequences (FDA-ARGOS): Supporting development and validation of Infectious Disease Dx tests.</title>
        <authorList>
            <person name="Minogue T."/>
            <person name="Wolcott M."/>
            <person name="Wasieloski L."/>
            <person name="Aguilar W."/>
            <person name="Moore D."/>
            <person name="Tallon L."/>
            <person name="Sadzewicz L."/>
            <person name="Ott S."/>
            <person name="Zhao X."/>
            <person name="Nagaraj S."/>
            <person name="Vavikolanu K."/>
            <person name="Aluvathingal J."/>
            <person name="Nadendla S."/>
            <person name="Sichtig H."/>
        </authorList>
    </citation>
    <scope>NUCLEOTIDE SEQUENCE [LARGE SCALE GENOMIC DNA]</scope>
    <source>
        <strain evidence="4">FDAARGOS_387</strain>
    </source>
</reference>
<evidence type="ECO:0000313" key="2">
    <source>
        <dbReference type="EMBL" id="PHI29686.1"/>
    </source>
</evidence>
<proteinExistence type="predicted"/>